<dbReference type="Proteomes" id="UP000326944">
    <property type="component" value="Chromosome"/>
</dbReference>
<dbReference type="NCBIfam" id="TIGR00229">
    <property type="entry name" value="sensory_box"/>
    <property type="match status" value="1"/>
</dbReference>
<gene>
    <name evidence="2" type="ORF">FJR48_00510</name>
</gene>
<reference evidence="2 3" key="1">
    <citation type="submission" date="2019-09" db="EMBL/GenBank/DDBJ databases">
        <title>Sulfurimonas gotlandica sp. nov., a chemoautotrophic and psychrotolerant epsilonproteobacterium isolated from a pelagic redoxcline, and an emended description of the genus Sulfurimonas.</title>
        <authorList>
            <person name="Wang S."/>
            <person name="Jiang L."/>
            <person name="Shao S."/>
        </authorList>
    </citation>
    <scope>NUCLEOTIDE SEQUENCE [LARGE SCALE GENOMIC DNA]</scope>
    <source>
        <strain evidence="2 3">GYSZ_1</strain>
    </source>
</reference>
<feature type="domain" description="PAS" evidence="1">
    <location>
        <begin position="16"/>
        <end position="42"/>
    </location>
</feature>
<proteinExistence type="predicted"/>
<dbReference type="PROSITE" id="PS50112">
    <property type="entry name" value="PAS"/>
    <property type="match status" value="1"/>
</dbReference>
<keyword evidence="3" id="KW-1185">Reference proteome</keyword>
<dbReference type="InterPro" id="IPR013767">
    <property type="entry name" value="PAS_fold"/>
</dbReference>
<dbReference type="InterPro" id="IPR035965">
    <property type="entry name" value="PAS-like_dom_sf"/>
</dbReference>
<evidence type="ECO:0000259" key="1">
    <source>
        <dbReference type="PROSITE" id="PS50112"/>
    </source>
</evidence>
<sequence>MIKEMKDEDFIVSKTDKKGKITYVNKIFMDMAEYTEAELLGKPHSIIRHPKMPKIVFKLLWDRIEKKEEIFAFVLNKTKNSNGYWVYANITASLDENENIIGYYSVRRRPNPQAIKIIEPIYEKMIEAEKTGGMEASEKILENLLFEKGVSYDELVISLQG</sequence>
<dbReference type="EMBL" id="CP043617">
    <property type="protein sequence ID" value="QFR48283.1"/>
    <property type="molecule type" value="Genomic_DNA"/>
</dbReference>
<dbReference type="CDD" id="cd00130">
    <property type="entry name" value="PAS"/>
    <property type="match status" value="1"/>
</dbReference>
<protein>
    <submittedName>
        <fullName evidence="2">PAS domain-containing protein</fullName>
    </submittedName>
</protein>
<accession>A0A5P8NXX4</accession>
<dbReference type="OrthoDB" id="9806477at2"/>
<dbReference type="Gene3D" id="3.30.450.20">
    <property type="entry name" value="PAS domain"/>
    <property type="match status" value="1"/>
</dbReference>
<dbReference type="KEGG" id="sulg:FJR48_00510"/>
<name>A0A5P8NXX4_9BACT</name>
<dbReference type="SUPFAM" id="SSF55785">
    <property type="entry name" value="PYP-like sensor domain (PAS domain)"/>
    <property type="match status" value="1"/>
</dbReference>
<dbReference type="InterPro" id="IPR000014">
    <property type="entry name" value="PAS"/>
</dbReference>
<dbReference type="AlphaFoldDB" id="A0A5P8NXX4"/>
<dbReference type="Pfam" id="PF00989">
    <property type="entry name" value="PAS"/>
    <property type="match status" value="1"/>
</dbReference>
<dbReference type="GO" id="GO:0006355">
    <property type="term" value="P:regulation of DNA-templated transcription"/>
    <property type="evidence" value="ECO:0007669"/>
    <property type="project" value="InterPro"/>
</dbReference>
<organism evidence="2 3">
    <name type="scientific">Sulfurimonas lithotrophica</name>
    <dbReference type="NCBI Taxonomy" id="2590022"/>
    <lineage>
        <taxon>Bacteria</taxon>
        <taxon>Pseudomonadati</taxon>
        <taxon>Campylobacterota</taxon>
        <taxon>Epsilonproteobacteria</taxon>
        <taxon>Campylobacterales</taxon>
        <taxon>Sulfurimonadaceae</taxon>
        <taxon>Sulfurimonas</taxon>
    </lineage>
</organism>
<evidence type="ECO:0000313" key="3">
    <source>
        <dbReference type="Proteomes" id="UP000326944"/>
    </source>
</evidence>
<evidence type="ECO:0000313" key="2">
    <source>
        <dbReference type="EMBL" id="QFR48283.1"/>
    </source>
</evidence>